<dbReference type="Pfam" id="PF04545">
    <property type="entry name" value="Sigma70_r4"/>
    <property type="match status" value="1"/>
</dbReference>
<dbReference type="PROSITE" id="PS00715">
    <property type="entry name" value="SIGMA70_1"/>
    <property type="match status" value="1"/>
</dbReference>
<dbReference type="EMBL" id="JAKFHA010000049">
    <property type="protein sequence ID" value="MCF2533414.1"/>
    <property type="molecule type" value="Genomic_DNA"/>
</dbReference>
<dbReference type="PANTHER" id="PTHR30385">
    <property type="entry name" value="SIGMA FACTOR F FLAGELLAR"/>
    <property type="match status" value="1"/>
</dbReference>
<keyword evidence="7" id="KW-1185">Reference proteome</keyword>
<gene>
    <name evidence="6" type="ORF">LZ495_40210</name>
</gene>
<evidence type="ECO:0000259" key="5">
    <source>
        <dbReference type="PROSITE" id="PS00715"/>
    </source>
</evidence>
<proteinExistence type="predicted"/>
<dbReference type="GO" id="GO:0016987">
    <property type="term" value="F:sigma factor activity"/>
    <property type="evidence" value="ECO:0007669"/>
    <property type="project" value="UniProtKB-KW"/>
</dbReference>
<evidence type="ECO:0000256" key="4">
    <source>
        <dbReference type="ARBA" id="ARBA00023163"/>
    </source>
</evidence>
<dbReference type="SUPFAM" id="SSF88946">
    <property type="entry name" value="Sigma2 domain of RNA polymerase sigma factors"/>
    <property type="match status" value="1"/>
</dbReference>
<evidence type="ECO:0000313" key="6">
    <source>
        <dbReference type="EMBL" id="MCF2533414.1"/>
    </source>
</evidence>
<dbReference type="Proteomes" id="UP001165378">
    <property type="component" value="Unassembled WGS sequence"/>
</dbReference>
<name>A0AA41U906_9ACTN</name>
<organism evidence="6 7">
    <name type="scientific">Yinghuangia soli</name>
    <dbReference type="NCBI Taxonomy" id="2908204"/>
    <lineage>
        <taxon>Bacteria</taxon>
        <taxon>Bacillati</taxon>
        <taxon>Actinomycetota</taxon>
        <taxon>Actinomycetes</taxon>
        <taxon>Kitasatosporales</taxon>
        <taxon>Streptomycetaceae</taxon>
        <taxon>Yinghuangia</taxon>
    </lineage>
</organism>
<dbReference type="GO" id="GO:0006352">
    <property type="term" value="P:DNA-templated transcription initiation"/>
    <property type="evidence" value="ECO:0007669"/>
    <property type="project" value="InterPro"/>
</dbReference>
<dbReference type="GO" id="GO:0003677">
    <property type="term" value="F:DNA binding"/>
    <property type="evidence" value="ECO:0007669"/>
    <property type="project" value="UniProtKB-KW"/>
</dbReference>
<dbReference type="InterPro" id="IPR007630">
    <property type="entry name" value="RNA_pol_sigma70_r4"/>
</dbReference>
<accession>A0AA41U906</accession>
<keyword evidence="4" id="KW-0804">Transcription</keyword>
<sequence length="302" mass="33696">MTPTLVAPRRAIAEATRNAAVPSQPAPSDERIWEWDPDRLRSLATPAARAATAELLVVLQEAEEGTELYSRVRSAIVSANFRLVLYEARRYRNRDTYEDVVQTGMVGLIKAINAYDPAYGGDFARFALPTVRGEIKRFFRDTSWAVHVPRSQQENYLKVTRAADELQQQLGREATEDEIAAHTGLTKDEVDNGRDADRAYTVGSLDAPPSGGTDARPLADIIGYTEAGLELVDLRESVKPLIAGLDERDRTILRLRFWEDLTQSQIGERLGISQMHVSRLITRILAQLRDGVEAQQRVARVA</sequence>
<dbReference type="Gene3D" id="1.20.120.1810">
    <property type="match status" value="1"/>
</dbReference>
<dbReference type="InterPro" id="IPR036388">
    <property type="entry name" value="WH-like_DNA-bd_sf"/>
</dbReference>
<dbReference type="RefSeq" id="WP_235058189.1">
    <property type="nucleotide sequence ID" value="NZ_JAKFHA010000049.1"/>
</dbReference>
<keyword evidence="1" id="KW-0805">Transcription regulation</keyword>
<dbReference type="InterPro" id="IPR014322">
    <property type="entry name" value="RNA_pol_sigma-B/F/G"/>
</dbReference>
<evidence type="ECO:0000256" key="2">
    <source>
        <dbReference type="ARBA" id="ARBA00023082"/>
    </source>
</evidence>
<dbReference type="Pfam" id="PF04542">
    <property type="entry name" value="Sigma70_r2"/>
    <property type="match status" value="1"/>
</dbReference>
<protein>
    <submittedName>
        <fullName evidence="6">SigB/SigF/SigG family RNA polymerase sigma factor</fullName>
    </submittedName>
</protein>
<dbReference type="PRINTS" id="PR00046">
    <property type="entry name" value="SIGMA70FCT"/>
</dbReference>
<feature type="domain" description="RNA polymerase sigma-70" evidence="5">
    <location>
        <begin position="99"/>
        <end position="112"/>
    </location>
</feature>
<dbReference type="Pfam" id="PF04539">
    <property type="entry name" value="Sigma70_r3"/>
    <property type="match status" value="1"/>
</dbReference>
<dbReference type="NCBIfam" id="TIGR02937">
    <property type="entry name" value="sigma70-ECF"/>
    <property type="match status" value="1"/>
</dbReference>
<evidence type="ECO:0000256" key="1">
    <source>
        <dbReference type="ARBA" id="ARBA00023015"/>
    </source>
</evidence>
<dbReference type="InterPro" id="IPR014284">
    <property type="entry name" value="RNA_pol_sigma-70_dom"/>
</dbReference>
<dbReference type="InterPro" id="IPR013325">
    <property type="entry name" value="RNA_pol_sigma_r2"/>
</dbReference>
<dbReference type="InterPro" id="IPR007627">
    <property type="entry name" value="RNA_pol_sigma70_r2"/>
</dbReference>
<dbReference type="InterPro" id="IPR007624">
    <property type="entry name" value="RNA_pol_sigma70_r3"/>
</dbReference>
<comment type="caution">
    <text evidence="6">The sequence shown here is derived from an EMBL/GenBank/DDBJ whole genome shotgun (WGS) entry which is preliminary data.</text>
</comment>
<evidence type="ECO:0000313" key="7">
    <source>
        <dbReference type="Proteomes" id="UP001165378"/>
    </source>
</evidence>
<dbReference type="AlphaFoldDB" id="A0AA41U906"/>
<reference evidence="6" key="1">
    <citation type="submission" date="2022-01" db="EMBL/GenBank/DDBJ databases">
        <title>Genome-Based Taxonomic Classification of the Phylum Actinobacteria.</title>
        <authorList>
            <person name="Gao Y."/>
        </authorList>
    </citation>
    <scope>NUCLEOTIDE SEQUENCE</scope>
    <source>
        <strain evidence="6">KLBMP 8922</strain>
    </source>
</reference>
<keyword evidence="3" id="KW-0238">DNA-binding</keyword>
<dbReference type="CDD" id="cd06171">
    <property type="entry name" value="Sigma70_r4"/>
    <property type="match status" value="1"/>
</dbReference>
<keyword evidence="2" id="KW-0731">Sigma factor</keyword>
<evidence type="ECO:0000256" key="3">
    <source>
        <dbReference type="ARBA" id="ARBA00023125"/>
    </source>
</evidence>
<dbReference type="SUPFAM" id="SSF88659">
    <property type="entry name" value="Sigma3 and sigma4 domains of RNA polymerase sigma factors"/>
    <property type="match status" value="2"/>
</dbReference>
<dbReference type="InterPro" id="IPR013324">
    <property type="entry name" value="RNA_pol_sigma_r3/r4-like"/>
</dbReference>
<dbReference type="PANTHER" id="PTHR30385:SF4">
    <property type="entry name" value="RNA POLYMERASE SIGMA-E FACTOR"/>
    <property type="match status" value="1"/>
</dbReference>
<dbReference type="NCBIfam" id="TIGR02980">
    <property type="entry name" value="SigBFG"/>
    <property type="match status" value="1"/>
</dbReference>
<dbReference type="Gene3D" id="1.10.10.10">
    <property type="entry name" value="Winged helix-like DNA-binding domain superfamily/Winged helix DNA-binding domain"/>
    <property type="match status" value="2"/>
</dbReference>
<dbReference type="InterPro" id="IPR000943">
    <property type="entry name" value="RNA_pol_sigma70"/>
</dbReference>